<dbReference type="EMBL" id="WNWR01000721">
    <property type="protein sequence ID" value="KAE9970401.1"/>
    <property type="molecule type" value="Genomic_DNA"/>
</dbReference>
<accession>A0A8H3YJW6</accession>
<gene>
    <name evidence="2" type="ORF">BLS_009486</name>
    <name evidence="3" type="ORF">EG327_010286</name>
</gene>
<keyword evidence="5" id="KW-1185">Reference proteome</keyword>
<proteinExistence type="predicted"/>
<dbReference type="Proteomes" id="UP000490939">
    <property type="component" value="Unassembled WGS sequence"/>
</dbReference>
<dbReference type="AlphaFoldDB" id="A0A8H3YJW6"/>
<dbReference type="EMBL" id="WNWQ01000873">
    <property type="protein sequence ID" value="KAE9963250.1"/>
    <property type="molecule type" value="Genomic_DNA"/>
</dbReference>
<dbReference type="Proteomes" id="UP000433883">
    <property type="component" value="Unassembled WGS sequence"/>
</dbReference>
<evidence type="ECO:0000313" key="5">
    <source>
        <dbReference type="Proteomes" id="UP000490939"/>
    </source>
</evidence>
<feature type="region of interest" description="Disordered" evidence="1">
    <location>
        <begin position="1"/>
        <end position="26"/>
    </location>
</feature>
<protein>
    <submittedName>
        <fullName evidence="2">Uncharacterized protein</fullName>
    </submittedName>
</protein>
<evidence type="ECO:0000313" key="2">
    <source>
        <dbReference type="EMBL" id="KAE9963250.1"/>
    </source>
</evidence>
<name>A0A8H3YJW6_VENIN</name>
<evidence type="ECO:0000313" key="3">
    <source>
        <dbReference type="EMBL" id="KAE9970401.1"/>
    </source>
</evidence>
<sequence length="350" mass="40496">MERQSSTKVQRGGNKQGSDLQPQVHDPQSILHPQASLLGIPVELRLQVLQYLLPDERLVRIRKEIGGNREHPTSNHRSHVHVGPAMTIDEYLDGWESPMQKFKVYQARQTSSTYHRFELSEEYKEDALQGYIPLRVNLESCWPSVMRVNHQVYQECLPLVYNQKTFEAHIVNTGMSICSHEYQNYHSDKSLPELPLHVGRIESLNLVITHEIGMDREEVQNTTMLSACLANALAGNTTLRQIRITLEVYPCNSDSEYEYDTVRLAKTYEKDLTRLLRCFQQLRGLDIFGSIYPESGRDLLRDAWEASARSDTKAYEKVLEATKIRWRDMKKARIEKMMDEFDQQASVVTP</sequence>
<evidence type="ECO:0000313" key="4">
    <source>
        <dbReference type="Proteomes" id="UP000433883"/>
    </source>
</evidence>
<evidence type="ECO:0000256" key="1">
    <source>
        <dbReference type="SAM" id="MobiDB-lite"/>
    </source>
</evidence>
<organism evidence="2 4">
    <name type="scientific">Venturia inaequalis</name>
    <name type="common">Apple scab fungus</name>
    <dbReference type="NCBI Taxonomy" id="5025"/>
    <lineage>
        <taxon>Eukaryota</taxon>
        <taxon>Fungi</taxon>
        <taxon>Dikarya</taxon>
        <taxon>Ascomycota</taxon>
        <taxon>Pezizomycotina</taxon>
        <taxon>Dothideomycetes</taxon>
        <taxon>Pleosporomycetidae</taxon>
        <taxon>Venturiales</taxon>
        <taxon>Venturiaceae</taxon>
        <taxon>Venturia</taxon>
    </lineage>
</organism>
<comment type="caution">
    <text evidence="2">The sequence shown here is derived from an EMBL/GenBank/DDBJ whole genome shotgun (WGS) entry which is preliminary data.</text>
</comment>
<reference evidence="2 4" key="1">
    <citation type="submission" date="2019-11" db="EMBL/GenBank/DDBJ databases">
        <title>Venturia inaequalis Genome Resource.</title>
        <authorList>
            <person name="Lichtner F.J."/>
        </authorList>
    </citation>
    <scope>NUCLEOTIDE SEQUENCE [LARGE SCALE GENOMIC DNA]</scope>
    <source>
        <strain evidence="2">Bline_iso_100314</strain>
        <strain evidence="3 5">DMI_063113</strain>
    </source>
</reference>